<dbReference type="AlphaFoldDB" id="A0A7V8EAV7"/>
<dbReference type="Proteomes" id="UP000442695">
    <property type="component" value="Unassembled WGS sequence"/>
</dbReference>
<gene>
    <name evidence="1" type="ORF">GN299_28985</name>
</gene>
<dbReference type="RefSeq" id="WP_156859784.1">
    <property type="nucleotide sequence ID" value="NZ_WOWR01000062.1"/>
</dbReference>
<reference evidence="1 2" key="1">
    <citation type="submission" date="2019-12" db="EMBL/GenBank/DDBJ databases">
        <authorList>
            <person name="Woiski C."/>
        </authorList>
    </citation>
    <scope>NUCLEOTIDE SEQUENCE [LARGE SCALE GENOMIC DNA]</scope>
    <source>
        <strain evidence="1 2">BOE100</strain>
    </source>
</reference>
<comment type="caution">
    <text evidence="1">The sequence shown here is derived from an EMBL/GenBank/DDBJ whole genome shotgun (WGS) entry which is preliminary data.</text>
</comment>
<sequence>MSIENTESTANHEAAVVVTLWSDMVDLNSLWRTIPPSVQSMYLAEQLTDGVWETKLTRFDKIELIRTGVRMSEAHIYRRDETLVRVLTSAGIEAKQIVTVNGVQPLTGKLRVTVEHEKSWLRYNAATGGDLTLEWAGSASYAFYDPGYTVTPPGYEAYFEQVKKLAIGFFPPVNNELLQQLYIYVTVTEATQWPVHFSVSRQPLVYAAIVPTSYEASGNEAQPKSYVTALFPSSYFPEAAAGRAPAEAQWLQQLVAPRGLTKVVGGQRDAGGWMTHYGIGTLAVEDDPAPSVIANVDSLSPLARILSAGATKERLEFVGTPLSGATWTLAGEARGRLEKEGNDYFYVPPLVLAPAASFNTSSDMVIAAAYRTSIDGLPLSVDAVQAANASQRAAATFVTTFVKPTHFIRFSSASGNLQLNLCWMTRTGEKQVPANMVKWHVLAGNGAVSAQGVFSPASRSPSAVTILMAEDLQDMTEWRFGVIIVPLPLFTVPDLLRLQQV</sequence>
<dbReference type="EMBL" id="WOWR01000062">
    <property type="protein sequence ID" value="KAF0251339.1"/>
    <property type="molecule type" value="Genomic_DNA"/>
</dbReference>
<protein>
    <submittedName>
        <fullName evidence="1">Uncharacterized protein</fullName>
    </submittedName>
</protein>
<name>A0A7V8EAV7_PSEPU</name>
<proteinExistence type="predicted"/>
<accession>A0A7V8EAV7</accession>
<evidence type="ECO:0000313" key="2">
    <source>
        <dbReference type="Proteomes" id="UP000442695"/>
    </source>
</evidence>
<evidence type="ECO:0000313" key="1">
    <source>
        <dbReference type="EMBL" id="KAF0251339.1"/>
    </source>
</evidence>
<organism evidence="1 2">
    <name type="scientific">Pseudomonas putida</name>
    <name type="common">Arthrobacter siderocapsulatus</name>
    <dbReference type="NCBI Taxonomy" id="303"/>
    <lineage>
        <taxon>Bacteria</taxon>
        <taxon>Pseudomonadati</taxon>
        <taxon>Pseudomonadota</taxon>
        <taxon>Gammaproteobacteria</taxon>
        <taxon>Pseudomonadales</taxon>
        <taxon>Pseudomonadaceae</taxon>
        <taxon>Pseudomonas</taxon>
    </lineage>
</organism>